<dbReference type="RefSeq" id="WP_209926460.1">
    <property type="nucleotide sequence ID" value="NZ_JBEWCH010000011.1"/>
</dbReference>
<comment type="caution">
    <text evidence="1">The sequence shown here is derived from an EMBL/GenBank/DDBJ whole genome shotgun (WGS) entry which is preliminary data.</text>
</comment>
<keyword evidence="2" id="KW-1185">Reference proteome</keyword>
<protein>
    <submittedName>
        <fullName evidence="1">Uncharacterized protein</fullName>
    </submittedName>
</protein>
<proteinExistence type="predicted"/>
<accession>A0ABV2CAT3</accession>
<sequence>MTSAISWREVLFDLHCVGLPPRAVFREIQGAISLSMLRSYGRGTAEPSHVRGELILDLWCEKTGKRREDAPRRPLRRP</sequence>
<name>A0ABV2CAT3_9BURK</name>
<evidence type="ECO:0000313" key="1">
    <source>
        <dbReference type="EMBL" id="MET1476217.1"/>
    </source>
</evidence>
<reference evidence="1 2" key="1">
    <citation type="submission" date="2024-06" db="EMBL/GenBank/DDBJ databases">
        <title>Burkholderia sola in Mexico.</title>
        <authorList>
            <person name="Estrada P."/>
        </authorList>
    </citation>
    <scope>NUCLEOTIDE SEQUENCE [LARGE SCALE GENOMIC DNA]</scope>
    <source>
        <strain evidence="1 2">CpTa8-5</strain>
    </source>
</reference>
<dbReference type="Proteomes" id="UP001548587">
    <property type="component" value="Unassembled WGS sequence"/>
</dbReference>
<organism evidence="1 2">
    <name type="scientific">Burkholderia sola</name>
    <dbReference type="NCBI Taxonomy" id="2843302"/>
    <lineage>
        <taxon>Bacteria</taxon>
        <taxon>Pseudomonadati</taxon>
        <taxon>Pseudomonadota</taxon>
        <taxon>Betaproteobacteria</taxon>
        <taxon>Burkholderiales</taxon>
        <taxon>Burkholderiaceae</taxon>
        <taxon>Burkholderia</taxon>
        <taxon>Burkholderia cepacia complex</taxon>
    </lineage>
</organism>
<evidence type="ECO:0000313" key="2">
    <source>
        <dbReference type="Proteomes" id="UP001548587"/>
    </source>
</evidence>
<dbReference type="EMBL" id="JBEWCH010000011">
    <property type="protein sequence ID" value="MET1476217.1"/>
    <property type="molecule type" value="Genomic_DNA"/>
</dbReference>
<gene>
    <name evidence="1" type="ORF">ABXL37_18325</name>
</gene>